<sequence>MDKHTKAAIPCLLLAIVIVANFTSFHIYAEDVARHSRNILDIAKRDLYTFNKFFEWLNKTYLLHRYSINSFNYKDIENKSPYIISDVFSNPSLSLFVGGLQLRILKRFAYGSASIDLADVSNLLLNMTRKLGLHTNKIRCSDPLSKLLINTFYAKGFCKYSLSDLDDFVLLISTLGIDVSSDYMALVLGKVYIVRMASQRRIIHKEVLQNIVSKLIYEESIVTGLFLVDFVRSTNIDVVDFSIIEPLSETYIGKGNLSNGILTLEDVELILNSIARLISMLKQENIDVSPRNIIAIINYVLSLDIDKVKTILESINTGEYPSTHSIDIPLGEEQRYEVINESITWNISITSPTEYSENEYEELQTPSTLVGEINASDEEAEYVYLDLHSSSEFSSFDNELEKYVEEVNKVNIVMATTLDSLFISKPSEEAQNIVISSGSSSSIRLTYFLYLYLAYTSLVIALTTIIFAILWRFRMKNLGFEFSIDKKIKGLSSAKKYSDPFFVMFWELMYKIASILRIKVSGSETHREVFKRIMDELSDQDAQSRYKELVAMKSQLRDIVKGYEVLRYSRDTYNKNQWLAYIRKLIRFVGKRVA</sequence>
<evidence type="ECO:0000256" key="1">
    <source>
        <dbReference type="SAM" id="Phobius"/>
    </source>
</evidence>
<keyword evidence="1" id="KW-1133">Transmembrane helix</keyword>
<reference evidence="3" key="1">
    <citation type="journal article" date="2020" name="mSystems">
        <title>Genome- and Community-Level Interaction Insights into Carbon Utilization and Element Cycling Functions of Hydrothermarchaeota in Hydrothermal Sediment.</title>
        <authorList>
            <person name="Zhou Z."/>
            <person name="Liu Y."/>
            <person name="Xu W."/>
            <person name="Pan J."/>
            <person name="Luo Z.H."/>
            <person name="Li M."/>
        </authorList>
    </citation>
    <scope>NUCLEOTIDE SEQUENCE [LARGE SCALE GENOMIC DNA]</scope>
    <source>
        <strain evidence="3">SpSt-637</strain>
        <strain evidence="2">SpSt-667</strain>
    </source>
</reference>
<keyword evidence="1" id="KW-0472">Membrane</keyword>
<proteinExistence type="predicted"/>
<organism evidence="3">
    <name type="scientific">Ignisphaera aggregans</name>
    <dbReference type="NCBI Taxonomy" id="334771"/>
    <lineage>
        <taxon>Archaea</taxon>
        <taxon>Thermoproteota</taxon>
        <taxon>Thermoprotei</taxon>
        <taxon>Desulfurococcales</taxon>
        <taxon>Desulfurococcaceae</taxon>
        <taxon>Ignisphaera</taxon>
    </lineage>
</organism>
<evidence type="ECO:0000313" key="3">
    <source>
        <dbReference type="EMBL" id="HGQ65071.1"/>
    </source>
</evidence>
<dbReference type="EMBL" id="DTCK01000006">
    <property type="protein sequence ID" value="HGQ35096.1"/>
    <property type="molecule type" value="Genomic_DNA"/>
</dbReference>
<comment type="caution">
    <text evidence="3">The sequence shown here is derived from an EMBL/GenBank/DDBJ whole genome shotgun (WGS) entry which is preliminary data.</text>
</comment>
<protein>
    <recommendedName>
        <fullName evidence="4">DUF4129 domain-containing protein</fullName>
    </recommendedName>
</protein>
<evidence type="ECO:0000313" key="2">
    <source>
        <dbReference type="EMBL" id="HGQ35096.1"/>
    </source>
</evidence>
<gene>
    <name evidence="3" type="ORF">ENU08_07500</name>
    <name evidence="2" type="ORF">ENU41_00245</name>
</gene>
<accession>A0A7C4NPW6</accession>
<keyword evidence="1" id="KW-0812">Transmembrane</keyword>
<name>A0A7C4NPW6_9CREN</name>
<dbReference type="EMBL" id="DTBD01000068">
    <property type="protein sequence ID" value="HGQ65071.1"/>
    <property type="molecule type" value="Genomic_DNA"/>
</dbReference>
<evidence type="ECO:0008006" key="4">
    <source>
        <dbReference type="Google" id="ProtNLM"/>
    </source>
</evidence>
<feature type="transmembrane region" description="Helical" evidence="1">
    <location>
        <begin position="447"/>
        <end position="471"/>
    </location>
</feature>
<dbReference type="AlphaFoldDB" id="A0A7C4NPW6"/>